<feature type="domain" description="HipA-like C-terminal" evidence="4">
    <location>
        <begin position="182"/>
        <end position="418"/>
    </location>
</feature>
<dbReference type="InParanoid" id="A0A1B4XFW3"/>
<reference evidence="5 6" key="1">
    <citation type="submission" date="2015-05" db="EMBL/GenBank/DDBJ databases">
        <title>Complete genome sequence of a sulfur-oxidizing gammaproteobacterium strain HA5.</title>
        <authorList>
            <person name="Miura A."/>
            <person name="Kojima H."/>
            <person name="Fukui M."/>
        </authorList>
    </citation>
    <scope>NUCLEOTIDE SEQUENCE [LARGE SCALE GENOMIC DNA]</scope>
    <source>
        <strain evidence="5 6">HA5</strain>
    </source>
</reference>
<proteinExistence type="inferred from homology"/>
<dbReference type="Proteomes" id="UP000243180">
    <property type="component" value="Chromosome"/>
</dbReference>
<keyword evidence="3 5" id="KW-0418">Kinase</keyword>
<dbReference type="KEGG" id="slim:SCL_1385"/>
<dbReference type="InterPro" id="IPR012893">
    <property type="entry name" value="HipA-like_C"/>
</dbReference>
<protein>
    <submittedName>
        <fullName evidence="5">Phosphatidylinositol kinase</fullName>
    </submittedName>
</protein>
<keyword evidence="2" id="KW-0808">Transferase</keyword>
<accession>A0A1B4XFW3</accession>
<dbReference type="EMBL" id="AP014879">
    <property type="protein sequence ID" value="BAV33696.1"/>
    <property type="molecule type" value="Genomic_DNA"/>
</dbReference>
<dbReference type="AlphaFoldDB" id="A0A1B4XFW3"/>
<name>A0A1B4XFW3_9GAMM</name>
<dbReference type="InterPro" id="IPR052028">
    <property type="entry name" value="HipA_Ser/Thr_kinase"/>
</dbReference>
<gene>
    <name evidence="5" type="ORF">SCL_1385</name>
</gene>
<organism evidence="5 6">
    <name type="scientific">Sulfuricaulis limicola</name>
    <dbReference type="NCBI Taxonomy" id="1620215"/>
    <lineage>
        <taxon>Bacteria</taxon>
        <taxon>Pseudomonadati</taxon>
        <taxon>Pseudomonadota</taxon>
        <taxon>Gammaproteobacteria</taxon>
        <taxon>Acidiferrobacterales</taxon>
        <taxon>Acidiferrobacteraceae</taxon>
        <taxon>Sulfuricaulis</taxon>
    </lineage>
</organism>
<evidence type="ECO:0000313" key="5">
    <source>
        <dbReference type="EMBL" id="BAV33696.1"/>
    </source>
</evidence>
<dbReference type="RefSeq" id="WP_096360524.1">
    <property type="nucleotide sequence ID" value="NZ_AP014879.1"/>
</dbReference>
<evidence type="ECO:0000259" key="4">
    <source>
        <dbReference type="Pfam" id="PF07804"/>
    </source>
</evidence>
<comment type="similarity">
    <text evidence="1">Belongs to the HipA Ser/Thr kinase family.</text>
</comment>
<keyword evidence="6" id="KW-1185">Reference proteome</keyword>
<dbReference type="PANTHER" id="PTHR37419">
    <property type="entry name" value="SERINE/THREONINE-PROTEIN KINASE TOXIN HIPA"/>
    <property type="match status" value="1"/>
</dbReference>
<dbReference type="GO" id="GO:0004674">
    <property type="term" value="F:protein serine/threonine kinase activity"/>
    <property type="evidence" value="ECO:0007669"/>
    <property type="project" value="TreeGrafter"/>
</dbReference>
<dbReference type="Pfam" id="PF07804">
    <property type="entry name" value="HipA_C"/>
    <property type="match status" value="1"/>
</dbReference>
<evidence type="ECO:0000256" key="1">
    <source>
        <dbReference type="ARBA" id="ARBA00010164"/>
    </source>
</evidence>
<dbReference type="OrthoDB" id="9805913at2"/>
<dbReference type="GO" id="GO:0005829">
    <property type="term" value="C:cytosol"/>
    <property type="evidence" value="ECO:0007669"/>
    <property type="project" value="TreeGrafter"/>
</dbReference>
<evidence type="ECO:0000256" key="2">
    <source>
        <dbReference type="ARBA" id="ARBA00022679"/>
    </source>
</evidence>
<sequence length="456" mass="50845">MTDRYAVVWARTAAESRKMGSLVATGREMRFSYTPEFLEQGQNIPGLSLMLPSRLWRERPFVHQSTEILPLLPRLMALIPGRNANNIQRRLYTSLLAKRSNPPAQGFETEWELLMLTGHNGIGHVDVFPDDRAALENYADTDAPKKRVGSRSEFWKFLKEGTSQDFNDEAIDIMRLIGPTPSVGGQIPKLLVAIPDQDAWDGSLAEPGTREIDGIPYVDVVMKVEDPQYHGLAALEALCLDLHRELGFEVPRHWRASIDGLSVLAVERFDRTPIGGPRAMESFFSVYATGQQQVRTMTDAEVEGVGLMLLKLAEIADIDPAVARLEVYRRFVMALLTGNGDLHLENLAFLDGPEKIQISPVFDPTPMRAWDRHDLISALPFYIDVQHGLGHSVSRVGESFGLTRAAAADILHELMAATRNYPERVLALTDVPEMNRKNLATRVKSLRARMAGEGGK</sequence>
<evidence type="ECO:0000313" key="6">
    <source>
        <dbReference type="Proteomes" id="UP000243180"/>
    </source>
</evidence>
<evidence type="ECO:0000256" key="3">
    <source>
        <dbReference type="ARBA" id="ARBA00022777"/>
    </source>
</evidence>